<accession>A0A7S3I7R9</accession>
<sequence length="121" mass="13284">MDPLWNSIIVAGFRDGKAYLGASTMLGVSYEENFLASGIGAHLALPLLRKGWKADMTEAEARKLLEDCMRVLFYRDTRASPKITIGKANSSGASVSEPFTLETYWEYPAFARGNKAGDGSW</sequence>
<dbReference type="Pfam" id="PF00227">
    <property type="entry name" value="Proteasome"/>
    <property type="match status" value="1"/>
</dbReference>
<name>A0A7S3I7R9_9SPIT</name>
<dbReference type="EMBL" id="HBIE01031786">
    <property type="protein sequence ID" value="CAE0314720.1"/>
    <property type="molecule type" value="Transcribed_RNA"/>
</dbReference>
<dbReference type="SUPFAM" id="SSF56235">
    <property type="entry name" value="N-terminal nucleophile aminohydrolases (Ntn hydrolases)"/>
    <property type="match status" value="1"/>
</dbReference>
<evidence type="ECO:0008006" key="2">
    <source>
        <dbReference type="Google" id="ProtNLM"/>
    </source>
</evidence>
<gene>
    <name evidence="1" type="ORF">FEHR0123_LOCUS9646</name>
</gene>
<dbReference type="AlphaFoldDB" id="A0A7S3I7R9"/>
<evidence type="ECO:0000313" key="1">
    <source>
        <dbReference type="EMBL" id="CAE0314720.1"/>
    </source>
</evidence>
<dbReference type="GO" id="GO:0051603">
    <property type="term" value="P:proteolysis involved in protein catabolic process"/>
    <property type="evidence" value="ECO:0007669"/>
    <property type="project" value="InterPro"/>
</dbReference>
<dbReference type="GO" id="GO:0005839">
    <property type="term" value="C:proteasome core complex"/>
    <property type="evidence" value="ECO:0007669"/>
    <property type="project" value="InterPro"/>
</dbReference>
<reference evidence="1" key="1">
    <citation type="submission" date="2021-01" db="EMBL/GenBank/DDBJ databases">
        <authorList>
            <person name="Corre E."/>
            <person name="Pelletier E."/>
            <person name="Niang G."/>
            <person name="Scheremetjew M."/>
            <person name="Finn R."/>
            <person name="Kale V."/>
            <person name="Holt S."/>
            <person name="Cochrane G."/>
            <person name="Meng A."/>
            <person name="Brown T."/>
            <person name="Cohen L."/>
        </authorList>
    </citation>
    <scope>NUCLEOTIDE SEQUENCE</scope>
    <source>
        <strain evidence="1">Fehren 1</strain>
    </source>
</reference>
<dbReference type="InterPro" id="IPR029055">
    <property type="entry name" value="Ntn_hydrolases_N"/>
</dbReference>
<organism evidence="1">
    <name type="scientific">Favella ehrenbergii</name>
    <dbReference type="NCBI Taxonomy" id="182087"/>
    <lineage>
        <taxon>Eukaryota</taxon>
        <taxon>Sar</taxon>
        <taxon>Alveolata</taxon>
        <taxon>Ciliophora</taxon>
        <taxon>Intramacronucleata</taxon>
        <taxon>Spirotrichea</taxon>
        <taxon>Choreotrichia</taxon>
        <taxon>Tintinnida</taxon>
        <taxon>Xystonellidae</taxon>
        <taxon>Favella</taxon>
    </lineage>
</organism>
<dbReference type="InterPro" id="IPR001353">
    <property type="entry name" value="Proteasome_sua/b"/>
</dbReference>
<protein>
    <recommendedName>
        <fullName evidence="2">Proteasome subunit beta type-4</fullName>
    </recommendedName>
</protein>
<proteinExistence type="predicted"/>
<dbReference type="Gene3D" id="3.60.20.10">
    <property type="entry name" value="Glutamine Phosphoribosylpyrophosphate, subunit 1, domain 1"/>
    <property type="match status" value="1"/>
</dbReference>